<evidence type="ECO:0000313" key="2">
    <source>
        <dbReference type="EMBL" id="MDR7321365.1"/>
    </source>
</evidence>
<feature type="region of interest" description="Disordered" evidence="1">
    <location>
        <begin position="60"/>
        <end position="81"/>
    </location>
</feature>
<dbReference type="InterPro" id="IPR020311">
    <property type="entry name" value="Uncharacterised_Rv0898c"/>
</dbReference>
<dbReference type="Proteomes" id="UP001183629">
    <property type="component" value="Unassembled WGS sequence"/>
</dbReference>
<dbReference type="Pfam" id="PF10944">
    <property type="entry name" value="DUF2630"/>
    <property type="match status" value="1"/>
</dbReference>
<organism evidence="2 3">
    <name type="scientific">Catenuloplanes niger</name>
    <dbReference type="NCBI Taxonomy" id="587534"/>
    <lineage>
        <taxon>Bacteria</taxon>
        <taxon>Bacillati</taxon>
        <taxon>Actinomycetota</taxon>
        <taxon>Actinomycetes</taxon>
        <taxon>Micromonosporales</taxon>
        <taxon>Micromonosporaceae</taxon>
        <taxon>Catenuloplanes</taxon>
    </lineage>
</organism>
<accession>A0AAE3ZMJ3</accession>
<name>A0AAE3ZMJ3_9ACTN</name>
<comment type="caution">
    <text evidence="2">The sequence shown here is derived from an EMBL/GenBank/DDBJ whole genome shotgun (WGS) entry which is preliminary data.</text>
</comment>
<sequence>MEDTTILSQINNLVDEEHKLRQQLAAGEITAGEEHDRLRAVEESLDQCWDLLRRRRAAREFGQDPDTQEAHSKQEVENYLQ</sequence>
<dbReference type="AlphaFoldDB" id="A0AAE3ZMJ3"/>
<gene>
    <name evidence="2" type="ORF">J2S44_001615</name>
</gene>
<protein>
    <recommendedName>
        <fullName evidence="4">DUF2630 domain-containing protein</fullName>
    </recommendedName>
</protein>
<proteinExistence type="predicted"/>
<dbReference type="RefSeq" id="WP_310410334.1">
    <property type="nucleotide sequence ID" value="NZ_JAVDYC010000001.1"/>
</dbReference>
<evidence type="ECO:0000313" key="3">
    <source>
        <dbReference type="Proteomes" id="UP001183629"/>
    </source>
</evidence>
<reference evidence="2 3" key="1">
    <citation type="submission" date="2023-07" db="EMBL/GenBank/DDBJ databases">
        <title>Sequencing the genomes of 1000 actinobacteria strains.</title>
        <authorList>
            <person name="Klenk H.-P."/>
        </authorList>
    </citation>
    <scope>NUCLEOTIDE SEQUENCE [LARGE SCALE GENOMIC DNA]</scope>
    <source>
        <strain evidence="2 3">DSM 44711</strain>
    </source>
</reference>
<evidence type="ECO:0008006" key="4">
    <source>
        <dbReference type="Google" id="ProtNLM"/>
    </source>
</evidence>
<evidence type="ECO:0000256" key="1">
    <source>
        <dbReference type="SAM" id="MobiDB-lite"/>
    </source>
</evidence>
<dbReference type="EMBL" id="JAVDYC010000001">
    <property type="protein sequence ID" value="MDR7321365.1"/>
    <property type="molecule type" value="Genomic_DNA"/>
</dbReference>
<keyword evidence="3" id="KW-1185">Reference proteome</keyword>